<organism evidence="3 4">
    <name type="scientific">Desulforamulus putei DSM 12395</name>
    <dbReference type="NCBI Taxonomy" id="1121429"/>
    <lineage>
        <taxon>Bacteria</taxon>
        <taxon>Bacillati</taxon>
        <taxon>Bacillota</taxon>
        <taxon>Clostridia</taxon>
        <taxon>Eubacteriales</taxon>
        <taxon>Peptococcaceae</taxon>
        <taxon>Desulforamulus</taxon>
    </lineage>
</organism>
<evidence type="ECO:0000256" key="1">
    <source>
        <dbReference type="ARBA" id="ARBA00022801"/>
    </source>
</evidence>
<dbReference type="InterPro" id="IPR029058">
    <property type="entry name" value="AB_hydrolase_fold"/>
</dbReference>
<dbReference type="Proteomes" id="UP000184148">
    <property type="component" value="Unassembled WGS sequence"/>
</dbReference>
<dbReference type="InterPro" id="IPR050266">
    <property type="entry name" value="AB_hydrolase_sf"/>
</dbReference>
<sequence length="249" mass="28256">MEKQKLILLPGWGMDAKVWSPVTEVLSEYFVLIYCDWYRVKSVEEYNARVSSVIDKNVDGCFSLLGWSLGSLLAIEAACLYKDRINQLILVSGTSRFTRDKKSGYRCGWPQNVVEKMKSALLHDQQKTLDSFCVSMFSEEEIQQGWPETFAGKPDRNRGTYETQELLAGLDFLIQADYREKLNEIEAPVLMIHGEKDTICPVSASEYISSQLKGDVFLKIMKGVGHIPFHTGMEEFNGLLKGFITRGKT</sequence>
<dbReference type="EMBL" id="FQUY01000004">
    <property type="protein sequence ID" value="SHE67840.1"/>
    <property type="molecule type" value="Genomic_DNA"/>
</dbReference>
<dbReference type="InterPro" id="IPR000073">
    <property type="entry name" value="AB_hydrolase_1"/>
</dbReference>
<evidence type="ECO:0000313" key="4">
    <source>
        <dbReference type="Proteomes" id="UP000184148"/>
    </source>
</evidence>
<reference evidence="4" key="1">
    <citation type="submission" date="2016-11" db="EMBL/GenBank/DDBJ databases">
        <authorList>
            <person name="Varghese N."/>
            <person name="Submissions S."/>
        </authorList>
    </citation>
    <scope>NUCLEOTIDE SEQUENCE [LARGE SCALE GENOMIC DNA]</scope>
    <source>
        <strain evidence="4">DSM 12395</strain>
    </source>
</reference>
<dbReference type="GO" id="GO:0016020">
    <property type="term" value="C:membrane"/>
    <property type="evidence" value="ECO:0007669"/>
    <property type="project" value="TreeGrafter"/>
</dbReference>
<evidence type="ECO:0000259" key="2">
    <source>
        <dbReference type="Pfam" id="PF00561"/>
    </source>
</evidence>
<dbReference type="PRINTS" id="PR00111">
    <property type="entry name" value="ABHYDROLASE"/>
</dbReference>
<dbReference type="PANTHER" id="PTHR43798:SF31">
    <property type="entry name" value="AB HYDROLASE SUPERFAMILY PROTEIN YCLE"/>
    <property type="match status" value="1"/>
</dbReference>
<dbReference type="GO" id="GO:0016787">
    <property type="term" value="F:hydrolase activity"/>
    <property type="evidence" value="ECO:0007669"/>
    <property type="project" value="UniProtKB-KW"/>
</dbReference>
<evidence type="ECO:0000313" key="3">
    <source>
        <dbReference type="EMBL" id="SHE67840.1"/>
    </source>
</evidence>
<dbReference type="AlphaFoldDB" id="A0A1M4VG44"/>
<proteinExistence type="predicted"/>
<dbReference type="OrthoDB" id="9773293at2"/>
<protein>
    <submittedName>
        <fullName evidence="3">Pimeloyl-[acyl-carrier protein] methyl ester esterase</fullName>
    </submittedName>
</protein>
<keyword evidence="1" id="KW-0378">Hydrolase</keyword>
<name>A0A1M4VG44_9FIRM</name>
<dbReference type="SUPFAM" id="SSF53474">
    <property type="entry name" value="alpha/beta-Hydrolases"/>
    <property type="match status" value="1"/>
</dbReference>
<dbReference type="Gene3D" id="3.40.50.1820">
    <property type="entry name" value="alpha/beta hydrolase"/>
    <property type="match status" value="1"/>
</dbReference>
<dbReference type="RefSeq" id="WP_073236404.1">
    <property type="nucleotide sequence ID" value="NZ_FQUY01000004.1"/>
</dbReference>
<keyword evidence="4" id="KW-1185">Reference proteome</keyword>
<dbReference type="PANTHER" id="PTHR43798">
    <property type="entry name" value="MONOACYLGLYCEROL LIPASE"/>
    <property type="match status" value="1"/>
</dbReference>
<dbReference type="Pfam" id="PF00561">
    <property type="entry name" value="Abhydrolase_1"/>
    <property type="match status" value="1"/>
</dbReference>
<gene>
    <name evidence="3" type="ORF">SAMN02745133_00916</name>
</gene>
<feature type="domain" description="AB hydrolase-1" evidence="2">
    <location>
        <begin position="40"/>
        <end position="231"/>
    </location>
</feature>
<accession>A0A1M4VG44</accession>
<dbReference type="STRING" id="1121429.SAMN02745133_00916"/>